<comment type="caution">
    <text evidence="1">The sequence shown here is derived from an EMBL/GenBank/DDBJ whole genome shotgun (WGS) entry which is preliminary data.</text>
</comment>
<organism evidence="1">
    <name type="scientific">Acidithiobacillus sulfuriphilus</name>
    <dbReference type="NCBI Taxonomy" id="1867749"/>
    <lineage>
        <taxon>Bacteria</taxon>
        <taxon>Pseudomonadati</taxon>
        <taxon>Pseudomonadota</taxon>
        <taxon>Acidithiobacillia</taxon>
        <taxon>Acidithiobacillales</taxon>
        <taxon>Acidithiobacillaceae</taxon>
        <taxon>Acidithiobacillus</taxon>
    </lineage>
</organism>
<reference evidence="1" key="1">
    <citation type="submission" date="2018-10" db="EMBL/GenBank/DDBJ databases">
        <title>Acidithiobacillus sulfuriphilus sp. nov.: an extremely acidophilic sulfur-oxidizing chemolithotroph isolated from a neutral pH environment.</title>
        <authorList>
            <person name="Falagan C."/>
            <person name="Moya-Beltran A."/>
            <person name="Quatrini R."/>
            <person name="Johnson D.B."/>
        </authorList>
    </citation>
    <scope>NUCLEOTIDE SEQUENCE [LARGE SCALE GENOMIC DNA]</scope>
    <source>
        <strain evidence="1">CJ-2</strain>
    </source>
</reference>
<dbReference type="InterPro" id="IPR035932">
    <property type="entry name" value="HflD-like_sf"/>
</dbReference>
<dbReference type="EMBL" id="RIZI01000095">
    <property type="protein sequence ID" value="RNF71433.1"/>
    <property type="molecule type" value="Genomic_DNA"/>
</dbReference>
<accession>A0A3M8RSY4</accession>
<dbReference type="SUPFAM" id="SSF101322">
    <property type="entry name" value="YcfC-like"/>
    <property type="match status" value="1"/>
</dbReference>
<proteinExistence type="predicted"/>
<evidence type="ECO:0000313" key="1">
    <source>
        <dbReference type="EMBL" id="RNF71433.1"/>
    </source>
</evidence>
<protein>
    <submittedName>
        <fullName evidence="1">Uncharacterized protein</fullName>
    </submittedName>
</protein>
<sequence length="145" mass="16496">MHPSSAEDLLSRRDLRLGLRLFLGIAQKPFATPNDMLVVAELRRFQHMARALKRQPAVQERLHTGLDALDKSQPASHHRAALMELFHMIASQLGEPYPTEEASTLACFFGLRMAWWWQSLGMGRLPLSCGRGRICLTANRILRHQ</sequence>
<dbReference type="AlphaFoldDB" id="A0A3M8RSY4"/>
<name>A0A3M8RSY4_9PROT</name>
<gene>
    <name evidence="1" type="ORF">EC580_01590</name>
</gene>